<dbReference type="EMBL" id="CAJNOU010001804">
    <property type="protein sequence ID" value="CAF1253985.1"/>
    <property type="molecule type" value="Genomic_DNA"/>
</dbReference>
<dbReference type="EMBL" id="CAJNOT010001888">
    <property type="protein sequence ID" value="CAF1260285.1"/>
    <property type="molecule type" value="Genomic_DNA"/>
</dbReference>
<dbReference type="EMBL" id="CAJOBE010002666">
    <property type="protein sequence ID" value="CAF3836518.1"/>
    <property type="molecule type" value="Genomic_DNA"/>
</dbReference>
<evidence type="ECO:0000259" key="4">
    <source>
        <dbReference type="Pfam" id="PF08652"/>
    </source>
</evidence>
<evidence type="ECO:0000256" key="1">
    <source>
        <dbReference type="ARBA" id="ARBA00006562"/>
    </source>
</evidence>
<feature type="region of interest" description="Disordered" evidence="3">
    <location>
        <begin position="1"/>
        <end position="50"/>
    </location>
</feature>
<dbReference type="OrthoDB" id="5853397at2759"/>
<dbReference type="AlphaFoldDB" id="A0A819DET4"/>
<dbReference type="Proteomes" id="UP000663870">
    <property type="component" value="Unassembled WGS sequence"/>
</dbReference>
<dbReference type="EMBL" id="CAJOBD010005059">
    <property type="protein sequence ID" value="CAF4018339.1"/>
    <property type="molecule type" value="Genomic_DNA"/>
</dbReference>
<dbReference type="Proteomes" id="UP000663836">
    <property type="component" value="Unassembled WGS sequence"/>
</dbReference>
<evidence type="ECO:0000313" key="11">
    <source>
        <dbReference type="EMBL" id="CAF4018339.1"/>
    </source>
</evidence>
<dbReference type="GO" id="GO:0003723">
    <property type="term" value="F:RNA binding"/>
    <property type="evidence" value="ECO:0007669"/>
    <property type="project" value="UniProtKB-KW"/>
</dbReference>
<evidence type="ECO:0000313" key="14">
    <source>
        <dbReference type="Proteomes" id="UP000663874"/>
    </source>
</evidence>
<proteinExistence type="inferred from homology"/>
<feature type="compositionally biased region" description="Basic and acidic residues" evidence="3">
    <location>
        <begin position="1"/>
        <end position="10"/>
    </location>
</feature>
<dbReference type="EMBL" id="CAJNOO010001638">
    <property type="protein sequence ID" value="CAF1181458.1"/>
    <property type="molecule type" value="Genomic_DNA"/>
</dbReference>
<keyword evidence="13" id="KW-1185">Reference proteome</keyword>
<dbReference type="Proteomes" id="UP000663874">
    <property type="component" value="Unassembled WGS sequence"/>
</dbReference>
<dbReference type="PANTHER" id="PTHR12395:SF9">
    <property type="entry name" value="DECAPPING AND EXORIBONUCLEASE PROTEIN"/>
    <property type="match status" value="1"/>
</dbReference>
<dbReference type="GO" id="GO:0046872">
    <property type="term" value="F:metal ion binding"/>
    <property type="evidence" value="ECO:0007669"/>
    <property type="project" value="UniProtKB-KW"/>
</dbReference>
<comment type="similarity">
    <text evidence="1 2">Belongs to the DXO/Dom3Z family.</text>
</comment>
<evidence type="ECO:0000313" key="10">
    <source>
        <dbReference type="EMBL" id="CAF3836518.1"/>
    </source>
</evidence>
<evidence type="ECO:0000313" key="8">
    <source>
        <dbReference type="EMBL" id="CAF1260285.1"/>
    </source>
</evidence>
<evidence type="ECO:0000313" key="9">
    <source>
        <dbReference type="EMBL" id="CAF1513196.1"/>
    </source>
</evidence>
<dbReference type="GO" id="GO:0005829">
    <property type="term" value="C:cytosol"/>
    <property type="evidence" value="ECO:0007669"/>
    <property type="project" value="TreeGrafter"/>
</dbReference>
<dbReference type="EMBL" id="CAJOAX010011451">
    <property type="protein sequence ID" value="CAF4093893.1"/>
    <property type="molecule type" value="Genomic_DNA"/>
</dbReference>
<dbReference type="Proteomes" id="UP000663882">
    <property type="component" value="Unassembled WGS sequence"/>
</dbReference>
<evidence type="ECO:0000313" key="6">
    <source>
        <dbReference type="EMBL" id="CAF1231246.1"/>
    </source>
</evidence>
<dbReference type="GO" id="GO:0110155">
    <property type="term" value="P:NAD-cap decapping"/>
    <property type="evidence" value="ECO:0007669"/>
    <property type="project" value="TreeGrafter"/>
</dbReference>
<keyword evidence="2" id="KW-0540">Nuclease</keyword>
<evidence type="ECO:0000313" key="13">
    <source>
        <dbReference type="Proteomes" id="UP000663870"/>
    </source>
</evidence>
<accession>A0A819DET4</accession>
<comment type="caution">
    <text evidence="10">The sequence shown here is derived from an EMBL/GenBank/DDBJ whole genome shotgun (WGS) entry which is preliminary data.</text>
</comment>
<evidence type="ECO:0000256" key="2">
    <source>
        <dbReference type="RuleBase" id="RU367113"/>
    </source>
</evidence>
<dbReference type="EMBL" id="CAJNOL010002577">
    <property type="protein sequence ID" value="CAF1513196.1"/>
    <property type="molecule type" value="Genomic_DNA"/>
</dbReference>
<dbReference type="Pfam" id="PF08652">
    <property type="entry name" value="RAI1"/>
    <property type="match status" value="1"/>
</dbReference>
<name>A0A819DET4_9BILA</name>
<keyword evidence="2" id="KW-0694">RNA-binding</keyword>
<dbReference type="Proteomes" id="UP000663864">
    <property type="component" value="Unassembled WGS sequence"/>
</dbReference>
<dbReference type="GO" id="GO:0004518">
    <property type="term" value="F:nuclease activity"/>
    <property type="evidence" value="ECO:0007669"/>
    <property type="project" value="UniProtKB-KW"/>
</dbReference>
<dbReference type="EC" id="3.6.1.-" evidence="2"/>
<evidence type="ECO:0000256" key="3">
    <source>
        <dbReference type="SAM" id="MobiDB-lite"/>
    </source>
</evidence>
<keyword evidence="2" id="KW-0547">Nucleotide-binding</keyword>
<comment type="function">
    <text evidence="2">Decapping enzyme for NAD-capped RNAs: specifically hydrolyzes the nicotinamide adenine dinucleotide (NAD) cap from a subset of RNAs by removing the entire NAD moiety from the 5'-end of an NAD-capped RNA.</text>
</comment>
<organism evidence="10 14">
    <name type="scientific">Rotaria sordida</name>
    <dbReference type="NCBI Taxonomy" id="392033"/>
    <lineage>
        <taxon>Eukaryota</taxon>
        <taxon>Metazoa</taxon>
        <taxon>Spiralia</taxon>
        <taxon>Gnathifera</taxon>
        <taxon>Rotifera</taxon>
        <taxon>Eurotatoria</taxon>
        <taxon>Bdelloidea</taxon>
        <taxon>Philodinida</taxon>
        <taxon>Philodinidae</taxon>
        <taxon>Rotaria</taxon>
    </lineage>
</organism>
<feature type="compositionally biased region" description="Acidic residues" evidence="3">
    <location>
        <begin position="11"/>
        <end position="20"/>
    </location>
</feature>
<evidence type="ECO:0000313" key="12">
    <source>
        <dbReference type="EMBL" id="CAF4093893.1"/>
    </source>
</evidence>
<dbReference type="GO" id="GO:0000166">
    <property type="term" value="F:nucleotide binding"/>
    <property type="evidence" value="ECO:0007669"/>
    <property type="project" value="UniProtKB-KW"/>
</dbReference>
<dbReference type="InterPro" id="IPR039039">
    <property type="entry name" value="RAI1-like_fam"/>
</dbReference>
<dbReference type="GO" id="GO:0005634">
    <property type="term" value="C:nucleus"/>
    <property type="evidence" value="ECO:0007669"/>
    <property type="project" value="UniProtKB-SubCell"/>
</dbReference>
<dbReference type="Proteomes" id="UP000663823">
    <property type="component" value="Unassembled WGS sequence"/>
</dbReference>
<comment type="cofactor">
    <cofactor evidence="2">
        <name>a divalent metal cation</name>
        <dbReference type="ChEBI" id="CHEBI:60240"/>
    </cofactor>
</comment>
<protein>
    <recommendedName>
        <fullName evidence="2">Decapping nuclease</fullName>
        <ecNumber evidence="2">3.6.1.-</ecNumber>
    </recommendedName>
</protein>
<gene>
    <name evidence="10" type="ORF">FNK824_LOCUS17079</name>
    <name evidence="11" type="ORF">JBS370_LOCUS27252</name>
    <name evidence="9" type="ORF">JXQ802_LOCUS41115</name>
    <name evidence="12" type="ORF">OTI717_LOCUS33812</name>
    <name evidence="6" type="ORF">PYM288_LOCUS26393</name>
    <name evidence="5" type="ORF">RFH988_LOCUS23534</name>
    <name evidence="7" type="ORF">SEV965_LOCUS23885</name>
    <name evidence="8" type="ORF">ZHD862_LOCUS25867</name>
</gene>
<evidence type="ECO:0000313" key="7">
    <source>
        <dbReference type="EMBL" id="CAF1253985.1"/>
    </source>
</evidence>
<dbReference type="GO" id="GO:0034353">
    <property type="term" value="F:mRNA 5'-diphosphatase activity"/>
    <property type="evidence" value="ECO:0007669"/>
    <property type="project" value="TreeGrafter"/>
</dbReference>
<dbReference type="EMBL" id="CAJNOH010001573">
    <property type="protein sequence ID" value="CAF1231246.1"/>
    <property type="molecule type" value="Genomic_DNA"/>
</dbReference>
<reference evidence="10" key="1">
    <citation type="submission" date="2021-02" db="EMBL/GenBank/DDBJ databases">
        <authorList>
            <person name="Nowell W R."/>
        </authorList>
    </citation>
    <scope>NUCLEOTIDE SEQUENCE</scope>
</reference>
<sequence length="416" mass="49056">MTSTKVKSEEKDDDVTEEEVGAFHHTIEQISPATREKRKRNEEIPTESPNKYKHIADGHRSLSTTAKMNFLTVPFWKDLNTRGTSVEFHLKEVGRFSSLMEGKKQERFEDKRYCRVYKYPLETRNVNLDLKVGLSDFVYEGQSKNLDSMLWWMSKHKEEIFQNNQFTFDFLSWRGALRSIMFSLHEKRSDWLLAVIKYKNAYFLCEYVTDIQLKEEQNMTSKARSFCYYGLKFEECVTKNDTTTETLNSLKKFIGVFQSTIDSYRLLYGAEIDCATENSSSTTEHIELKVCAGKSLYDLPFHYNHKYARWWIQSFLARIQTMIIGFRDDNGIVNKVSPLNISQIEKATSTWSRQAFFNFFTRFANFLKDNVTNEYSVDQKEVVLVSFSTYARRITLEKSSDPKYHFIPDQFFHEFN</sequence>
<keyword evidence="2" id="KW-0479">Metal-binding</keyword>
<feature type="domain" description="RAI1-like" evidence="4">
    <location>
        <begin position="91"/>
        <end position="411"/>
    </location>
</feature>
<keyword evidence="2" id="KW-0539">Nucleus</keyword>
<dbReference type="PANTHER" id="PTHR12395">
    <property type="entry name" value="DOM-3 RELATED"/>
    <property type="match status" value="1"/>
</dbReference>
<dbReference type="Proteomes" id="UP000663889">
    <property type="component" value="Unassembled WGS sequence"/>
</dbReference>
<evidence type="ECO:0000313" key="5">
    <source>
        <dbReference type="EMBL" id="CAF1181458.1"/>
    </source>
</evidence>
<dbReference type="GO" id="GO:0000956">
    <property type="term" value="P:nuclear-transcribed mRNA catabolic process"/>
    <property type="evidence" value="ECO:0007669"/>
    <property type="project" value="TreeGrafter"/>
</dbReference>
<dbReference type="Proteomes" id="UP000663854">
    <property type="component" value="Unassembled WGS sequence"/>
</dbReference>
<keyword evidence="2" id="KW-0378">Hydrolase</keyword>
<comment type="subcellular location">
    <subcellularLocation>
        <location evidence="2">Nucleus</location>
    </subcellularLocation>
</comment>
<dbReference type="InterPro" id="IPR013961">
    <property type="entry name" value="RAI1"/>
</dbReference>